<name>A0A2S5JDI8_9RHOB</name>
<dbReference type="SUPFAM" id="SSF54211">
    <property type="entry name" value="Ribosomal protein S5 domain 2-like"/>
    <property type="match status" value="1"/>
</dbReference>
<protein>
    <submittedName>
        <fullName evidence="1">Threonine kinase</fullName>
    </submittedName>
</protein>
<comment type="caution">
    <text evidence="1">The sequence shown here is derived from an EMBL/GenBank/DDBJ whole genome shotgun (WGS) entry which is preliminary data.</text>
</comment>
<reference evidence="1 2" key="1">
    <citation type="submission" date="2018-01" db="EMBL/GenBank/DDBJ databases">
        <title>Genomic Encyclopedia of Archaeal and Bacterial Type Strains, Phase II (KMG-II): from individual species to whole genera.</title>
        <authorList>
            <person name="Goeker M."/>
        </authorList>
    </citation>
    <scope>NUCLEOTIDE SEQUENCE [LARGE SCALE GENOMIC DNA]</scope>
    <source>
        <strain evidence="1 2">DSM 12048</strain>
    </source>
</reference>
<accession>A0A2S5JDI8</accession>
<dbReference type="Proteomes" id="UP000239736">
    <property type="component" value="Unassembled WGS sequence"/>
</dbReference>
<evidence type="ECO:0000313" key="1">
    <source>
        <dbReference type="EMBL" id="PPB79556.1"/>
    </source>
</evidence>
<keyword evidence="2" id="KW-1185">Reference proteome</keyword>
<sequence>MTRGVVRVSGHLGELIQGRLGSDGPVALITLPCPALAVEAWHLPGPGLSIHGGGQRLLTPARALDLLDRLGLRLSGRIVLSANMPAGGGAGVSTAALVAVARLARPDVSPPALARACVATEGATDPLMFGMPERLLWASRRAEVLSRLPPLPRFEIVGGFFGDPRRTDPRDMDFPDISDLISPWRAAARAGDSAMLAQLAARSAERTLAMRGPKGDPTARIAEQTGALGFAIAHTGSARALLFRPGHAPADLPVRLRRLGYSRVIRFTLGGMPR</sequence>
<dbReference type="AlphaFoldDB" id="A0A2S5JDI8"/>
<keyword evidence="1" id="KW-0808">Transferase</keyword>
<dbReference type="EMBL" id="PRDS01000011">
    <property type="protein sequence ID" value="PPB79556.1"/>
    <property type="molecule type" value="Genomic_DNA"/>
</dbReference>
<proteinExistence type="predicted"/>
<evidence type="ECO:0000313" key="2">
    <source>
        <dbReference type="Proteomes" id="UP000239736"/>
    </source>
</evidence>
<organism evidence="1 2">
    <name type="scientific">Albidovulum inexpectatum</name>
    <dbReference type="NCBI Taxonomy" id="196587"/>
    <lineage>
        <taxon>Bacteria</taxon>
        <taxon>Pseudomonadati</taxon>
        <taxon>Pseudomonadota</taxon>
        <taxon>Alphaproteobacteria</taxon>
        <taxon>Rhodobacterales</taxon>
        <taxon>Paracoccaceae</taxon>
        <taxon>Albidovulum</taxon>
    </lineage>
</organism>
<keyword evidence="1" id="KW-0418">Kinase</keyword>
<dbReference type="GO" id="GO:0016301">
    <property type="term" value="F:kinase activity"/>
    <property type="evidence" value="ECO:0007669"/>
    <property type="project" value="UniProtKB-KW"/>
</dbReference>
<gene>
    <name evidence="1" type="ORF">LV82_02727</name>
</gene>
<dbReference type="RefSeq" id="WP_245873170.1">
    <property type="nucleotide sequence ID" value="NZ_PRDS01000011.1"/>
</dbReference>
<dbReference type="InterPro" id="IPR020568">
    <property type="entry name" value="Ribosomal_Su5_D2-typ_SF"/>
</dbReference>